<dbReference type="Gene3D" id="3.40.50.300">
    <property type="entry name" value="P-loop containing nucleotide triphosphate hydrolases"/>
    <property type="match status" value="1"/>
</dbReference>
<evidence type="ECO:0000256" key="3">
    <source>
        <dbReference type="ARBA" id="ARBA00022741"/>
    </source>
</evidence>
<keyword evidence="4 6" id="KW-0067">ATP-binding</keyword>
<dbReference type="Pfam" id="PF14524">
    <property type="entry name" value="Wzt_C"/>
    <property type="match status" value="1"/>
</dbReference>
<reference evidence="6" key="1">
    <citation type="submission" date="2017-12" db="EMBL/GenBank/DDBJ databases">
        <title>Pseudomonas sp. MS586 complete sequence.</title>
        <authorList>
            <person name="Lu S."/>
            <person name="Deng P."/>
        </authorList>
    </citation>
    <scope>NUCLEOTIDE SEQUENCE</scope>
    <source>
        <strain evidence="6">MS586</strain>
    </source>
</reference>
<dbReference type="CDD" id="cd03220">
    <property type="entry name" value="ABC_KpsT_Wzt"/>
    <property type="match status" value="1"/>
</dbReference>
<dbReference type="RefSeq" id="WP_064383359.1">
    <property type="nucleotide sequence ID" value="NZ_BQIG01000015.1"/>
</dbReference>
<dbReference type="InterPro" id="IPR050683">
    <property type="entry name" value="Bact_Polysacc_Export_ATP-bd"/>
</dbReference>
<dbReference type="PANTHER" id="PTHR46743">
    <property type="entry name" value="TEICHOIC ACIDS EXPORT ATP-BINDING PROTEIN TAGH"/>
    <property type="match status" value="1"/>
</dbReference>
<dbReference type="Proteomes" id="UP000075187">
    <property type="component" value="Chromosome"/>
</dbReference>
<dbReference type="GO" id="GO:0005524">
    <property type="term" value="F:ATP binding"/>
    <property type="evidence" value="ECO:0007669"/>
    <property type="project" value="UniProtKB-KW"/>
</dbReference>
<feature type="domain" description="ABC transporter" evidence="5">
    <location>
        <begin position="24"/>
        <end position="248"/>
    </location>
</feature>
<dbReference type="InterPro" id="IPR003439">
    <property type="entry name" value="ABC_transporter-like_ATP-bd"/>
</dbReference>
<dbReference type="SUPFAM" id="SSF52540">
    <property type="entry name" value="P-loop containing nucleoside triphosphate hydrolases"/>
    <property type="match status" value="1"/>
</dbReference>
<evidence type="ECO:0000313" key="7">
    <source>
        <dbReference type="Proteomes" id="UP000075187"/>
    </source>
</evidence>
<keyword evidence="2" id="KW-0813">Transport</keyword>
<accession>A0ABM5ZRG4</accession>
<organism evidence="6 7">
    <name type="scientific">Pseudomonas glycinae</name>
    <dbReference type="NCBI Taxonomy" id="1785145"/>
    <lineage>
        <taxon>Bacteria</taxon>
        <taxon>Pseudomonadati</taxon>
        <taxon>Pseudomonadota</taxon>
        <taxon>Gammaproteobacteria</taxon>
        <taxon>Pseudomonadales</taxon>
        <taxon>Pseudomonadaceae</taxon>
        <taxon>Pseudomonas</taxon>
    </lineage>
</organism>
<name>A0ABM5ZRG4_9PSED</name>
<dbReference type="InterPro" id="IPR003593">
    <property type="entry name" value="AAA+_ATPase"/>
</dbReference>
<dbReference type="PROSITE" id="PS50893">
    <property type="entry name" value="ABC_TRANSPORTER_2"/>
    <property type="match status" value="1"/>
</dbReference>
<gene>
    <name evidence="6" type="ORF">AWU82_24235</name>
</gene>
<evidence type="ECO:0000256" key="2">
    <source>
        <dbReference type="ARBA" id="ARBA00022448"/>
    </source>
</evidence>
<evidence type="ECO:0000256" key="4">
    <source>
        <dbReference type="ARBA" id="ARBA00022840"/>
    </source>
</evidence>
<comment type="similarity">
    <text evidence="1">Belongs to the ABC transporter superfamily.</text>
</comment>
<protein>
    <submittedName>
        <fullName evidence="6">ABC transporter ATP-binding protein</fullName>
    </submittedName>
</protein>
<evidence type="ECO:0000313" key="6">
    <source>
        <dbReference type="EMBL" id="AMQ86313.1"/>
    </source>
</evidence>
<dbReference type="EMBL" id="CP014205">
    <property type="protein sequence ID" value="AMQ86313.1"/>
    <property type="molecule type" value="Genomic_DNA"/>
</dbReference>
<dbReference type="Pfam" id="PF00005">
    <property type="entry name" value="ABC_tran"/>
    <property type="match status" value="1"/>
</dbReference>
<sequence>MYSEPAISVENLSKCYEIYDKPHKRLLQMLFRGKRKYFNEFWALKSASFEVRTGETVGIIGSNGSGKSTLLQMLCGTLNPSSGEINVRGRIAALLELGAGFNPEFTGKENVYLNAAILGLSLDEINERYADIEAFAEIGDFINQPVKTYSSGMYVRLAFSVAVHTDPSILVVDEALSVGDARFQAKCLDRIKQMKDSGVSILFVSHDVAAVRTLCDRALWLDKGTVRAIGDVFPVTAQYTEHLFDRAPEKSPDISSPEATVQPRHVEQPINHWGSHIGVIESAGIFDAQGVRKNLYNDHEKMIIKIRFSTRALKSTEGLSVSFSLKNLSGSDLIVGTTWNEKLTFEPDNGEGQEVCFEVDNFLCSGDYLLVAAIENRTSAAIHYYEYVEGAQYFSSSFISNASGLFMPRISIAIENDAVSKGALTP</sequence>
<keyword evidence="7" id="KW-1185">Reference proteome</keyword>
<proteinExistence type="inferred from homology"/>
<dbReference type="Gene3D" id="2.70.50.60">
    <property type="entry name" value="abc- transporter (atp binding component) like domain"/>
    <property type="match status" value="1"/>
</dbReference>
<dbReference type="InterPro" id="IPR029439">
    <property type="entry name" value="Wzt_C"/>
</dbReference>
<keyword evidence="3" id="KW-0547">Nucleotide-binding</keyword>
<dbReference type="PANTHER" id="PTHR46743:SF2">
    <property type="entry name" value="TEICHOIC ACIDS EXPORT ATP-BINDING PROTEIN TAGH"/>
    <property type="match status" value="1"/>
</dbReference>
<dbReference type="SMART" id="SM00382">
    <property type="entry name" value="AAA"/>
    <property type="match status" value="1"/>
</dbReference>
<evidence type="ECO:0000259" key="5">
    <source>
        <dbReference type="PROSITE" id="PS50893"/>
    </source>
</evidence>
<evidence type="ECO:0000256" key="1">
    <source>
        <dbReference type="ARBA" id="ARBA00005417"/>
    </source>
</evidence>
<dbReference type="CDD" id="cd10147">
    <property type="entry name" value="Wzt_C-like"/>
    <property type="match status" value="1"/>
</dbReference>
<dbReference type="InterPro" id="IPR027417">
    <property type="entry name" value="P-loop_NTPase"/>
</dbReference>
<dbReference type="InterPro" id="IPR015860">
    <property type="entry name" value="ABC_transpr_TagH-like"/>
</dbReference>